<dbReference type="AlphaFoldDB" id="A0A5B7FEQ9"/>
<evidence type="ECO:0000313" key="4">
    <source>
        <dbReference type="Proteomes" id="UP000324222"/>
    </source>
</evidence>
<comment type="caution">
    <text evidence="3">The sequence shown here is derived from an EMBL/GenBank/DDBJ whole genome shotgun (WGS) entry which is preliminary data.</text>
</comment>
<sequence length="70" mass="7591">MKIPMCSSKRESLCLSEPFGEEGGERGSQGKGGNRVLGRGKRPGIIFTSSAITSLSYSYVLDTMLFPLNF</sequence>
<gene>
    <name evidence="3" type="ORF">E2C01_039437</name>
</gene>
<evidence type="ECO:0000313" key="3">
    <source>
        <dbReference type="EMBL" id="MPC45731.1"/>
    </source>
</evidence>
<keyword evidence="4" id="KW-1185">Reference proteome</keyword>
<dbReference type="Proteomes" id="UP000324222">
    <property type="component" value="Unassembled WGS sequence"/>
</dbReference>
<protein>
    <submittedName>
        <fullName evidence="3">Uncharacterized protein</fullName>
    </submittedName>
</protein>
<organism evidence="3 4">
    <name type="scientific">Portunus trituberculatus</name>
    <name type="common">Swimming crab</name>
    <name type="synonym">Neptunus trituberculatus</name>
    <dbReference type="NCBI Taxonomy" id="210409"/>
    <lineage>
        <taxon>Eukaryota</taxon>
        <taxon>Metazoa</taxon>
        <taxon>Ecdysozoa</taxon>
        <taxon>Arthropoda</taxon>
        <taxon>Crustacea</taxon>
        <taxon>Multicrustacea</taxon>
        <taxon>Malacostraca</taxon>
        <taxon>Eumalacostraca</taxon>
        <taxon>Eucarida</taxon>
        <taxon>Decapoda</taxon>
        <taxon>Pleocyemata</taxon>
        <taxon>Brachyura</taxon>
        <taxon>Eubrachyura</taxon>
        <taxon>Portunoidea</taxon>
        <taxon>Portunidae</taxon>
        <taxon>Portuninae</taxon>
        <taxon>Portunus</taxon>
    </lineage>
</organism>
<feature type="region of interest" description="Disordered" evidence="1">
    <location>
        <begin position="17"/>
        <end position="36"/>
    </location>
</feature>
<dbReference type="EMBL" id="VSRR010006869">
    <property type="protein sequence ID" value="MPC45731.1"/>
    <property type="molecule type" value="Genomic_DNA"/>
</dbReference>
<accession>A0A5B7FEQ9</accession>
<evidence type="ECO:0000256" key="2">
    <source>
        <dbReference type="SAM" id="Phobius"/>
    </source>
</evidence>
<keyword evidence="2" id="KW-0472">Membrane</keyword>
<evidence type="ECO:0000256" key="1">
    <source>
        <dbReference type="SAM" id="MobiDB-lite"/>
    </source>
</evidence>
<proteinExistence type="predicted"/>
<feature type="compositionally biased region" description="Gly residues" evidence="1">
    <location>
        <begin position="26"/>
        <end position="35"/>
    </location>
</feature>
<feature type="transmembrane region" description="Helical" evidence="2">
    <location>
        <begin position="44"/>
        <end position="61"/>
    </location>
</feature>
<keyword evidence="2" id="KW-1133">Transmembrane helix</keyword>
<keyword evidence="2" id="KW-0812">Transmembrane</keyword>
<reference evidence="3 4" key="1">
    <citation type="submission" date="2019-05" db="EMBL/GenBank/DDBJ databases">
        <title>Another draft genome of Portunus trituberculatus and its Hox gene families provides insights of decapod evolution.</title>
        <authorList>
            <person name="Jeong J.-H."/>
            <person name="Song I."/>
            <person name="Kim S."/>
            <person name="Choi T."/>
            <person name="Kim D."/>
            <person name="Ryu S."/>
            <person name="Kim W."/>
        </authorList>
    </citation>
    <scope>NUCLEOTIDE SEQUENCE [LARGE SCALE GENOMIC DNA]</scope>
    <source>
        <tissue evidence="3">Muscle</tissue>
    </source>
</reference>
<name>A0A5B7FEQ9_PORTR</name>